<keyword evidence="1" id="KW-0145">Chemotaxis</keyword>
<dbReference type="GO" id="GO:0007165">
    <property type="term" value="P:signal transduction"/>
    <property type="evidence" value="ECO:0007669"/>
    <property type="project" value="UniProtKB-KW"/>
</dbReference>
<dbReference type="AlphaFoldDB" id="A0A1H5ZKJ8"/>
<dbReference type="PROSITE" id="PS50885">
    <property type="entry name" value="HAMP"/>
    <property type="match status" value="1"/>
</dbReference>
<dbReference type="InterPro" id="IPR054421">
    <property type="entry name" value="McpB_HAMP_2nd"/>
</dbReference>
<dbReference type="Pfam" id="PF00015">
    <property type="entry name" value="MCPsignal"/>
    <property type="match status" value="1"/>
</dbReference>
<evidence type="ECO:0000313" key="7">
    <source>
        <dbReference type="EMBL" id="SEG36772.1"/>
    </source>
</evidence>
<accession>A0A1H5ZKJ8</accession>
<evidence type="ECO:0000256" key="4">
    <source>
        <dbReference type="SAM" id="MobiDB-lite"/>
    </source>
</evidence>
<dbReference type="GO" id="GO:0004888">
    <property type="term" value="F:transmembrane signaling receptor activity"/>
    <property type="evidence" value="ECO:0007669"/>
    <property type="project" value="InterPro"/>
</dbReference>
<keyword evidence="3" id="KW-0807">Transducer</keyword>
<dbReference type="PRINTS" id="PR00260">
    <property type="entry name" value="CHEMTRNSDUCR"/>
</dbReference>
<dbReference type="InterPro" id="IPR004090">
    <property type="entry name" value="Chemotax_Me-accpt_rcpt"/>
</dbReference>
<evidence type="ECO:0000256" key="3">
    <source>
        <dbReference type="PROSITE-ProRule" id="PRU00284"/>
    </source>
</evidence>
<dbReference type="Pfam" id="PF18947">
    <property type="entry name" value="HAMP_2"/>
    <property type="match status" value="1"/>
</dbReference>
<dbReference type="CDD" id="cd11386">
    <property type="entry name" value="MCP_signal"/>
    <property type="match status" value="1"/>
</dbReference>
<dbReference type="PANTHER" id="PTHR43531:SF11">
    <property type="entry name" value="METHYL-ACCEPTING CHEMOTAXIS PROTEIN 3"/>
    <property type="match status" value="1"/>
</dbReference>
<evidence type="ECO:0000256" key="2">
    <source>
        <dbReference type="ARBA" id="ARBA00029447"/>
    </source>
</evidence>
<dbReference type="SMART" id="SM00283">
    <property type="entry name" value="MA"/>
    <property type="match status" value="1"/>
</dbReference>
<gene>
    <name evidence="7" type="ORF">SAMN05421819_2714</name>
</gene>
<dbReference type="EMBL" id="FNVA01000004">
    <property type="protein sequence ID" value="SEG36772.1"/>
    <property type="molecule type" value="Genomic_DNA"/>
</dbReference>
<feature type="compositionally biased region" description="Basic and acidic residues" evidence="4">
    <location>
        <begin position="799"/>
        <end position="813"/>
    </location>
</feature>
<dbReference type="Gene3D" id="1.10.287.950">
    <property type="entry name" value="Methyl-accepting chemotaxis protein"/>
    <property type="match status" value="1"/>
</dbReference>
<feature type="domain" description="Methyl-accepting transducer" evidence="5">
    <location>
        <begin position="525"/>
        <end position="740"/>
    </location>
</feature>
<organism evidence="7 8">
    <name type="scientific">Bryocella elongata</name>
    <dbReference type="NCBI Taxonomy" id="863522"/>
    <lineage>
        <taxon>Bacteria</taxon>
        <taxon>Pseudomonadati</taxon>
        <taxon>Acidobacteriota</taxon>
        <taxon>Terriglobia</taxon>
        <taxon>Terriglobales</taxon>
        <taxon>Acidobacteriaceae</taxon>
        <taxon>Bryocella</taxon>
    </lineage>
</organism>
<dbReference type="InterPro" id="IPR003660">
    <property type="entry name" value="HAMP_dom"/>
</dbReference>
<proteinExistence type="inferred from homology"/>
<dbReference type="Pfam" id="PF21927">
    <property type="entry name" value="McpB_HAMP_2"/>
    <property type="match status" value="1"/>
</dbReference>
<dbReference type="GO" id="GO:0005886">
    <property type="term" value="C:plasma membrane"/>
    <property type="evidence" value="ECO:0007669"/>
    <property type="project" value="TreeGrafter"/>
</dbReference>
<sequence length="813" mass="88034">MSHAVQASIPKATLPPRRPASAISAKKKKADSHAIEARYKSMLENSPANIMLADLDYNIIYINPASLRTLKSIEQHLPVTADNVVGSNIDIFHKFPGRVRQLLADPRNLPHIANVQVGPEYARLEVIAVYDEAGNWDSVMVSWDVVTERLRLEAVAKSNAETIASFTEFTKQLNEMSHQHDLGDIDVCLTPESFKGDLKAVAEAVNGMVNGHIAVKKKAMACVAEFGRGNFEAPLEKFPGKKAFINDTVERLRDNVKSFISEMKHMSDEHDAGDIDVFIPADRFEGSYRVMAEGVNGMVSGHIQVKKKAMACVAEFGRGNFEAPLDKFPGKKAFINDTIEQVRSNLKGLIVDTDDLVKAALAGRLETRADVARHEGDFRKIILGINNTLDAVIGPLSVAAKYVEQLSRGQMPALITDTYHGDFNTLKESLNRLIHAMQDVTNVAEKMATGDLTVSVTLRSQEDNLMRALKTMIASMQEISVAAERIAEGDLTVSVTPRSAEDRLMHALQSMVGGLTRTVGEVRFIASEVAAASQSISTASVQVSKGASSQAAAAEEASSSMEQMVSNIKQNADNALQTDKIANKSSKDAQESGKSVNEAVAAIKEIANKISIIEEIARQTNLLALNAAIEAARAGEHGRGFAVVAAEVRKLAERSQKAAGEINQLSTATLKVSEKSGEMLTRLVPDIQRTAELVQEISAASREQDTGAEQINKALQQLEQVIQHNASAAEEMASTTEELTGQAENLVSALSFFRTGSENAAPVRTPARTAVAKTAAPVEKRHAGHAQNSSSRGGFSLRMNDRTDSLDGEFERY</sequence>
<evidence type="ECO:0000259" key="5">
    <source>
        <dbReference type="PROSITE" id="PS50111"/>
    </source>
</evidence>
<dbReference type="InterPro" id="IPR000014">
    <property type="entry name" value="PAS"/>
</dbReference>
<dbReference type="SMART" id="SM00304">
    <property type="entry name" value="HAMP"/>
    <property type="match status" value="2"/>
</dbReference>
<feature type="region of interest" description="Disordered" evidence="4">
    <location>
        <begin position="1"/>
        <end position="29"/>
    </location>
</feature>
<reference evidence="7 8" key="1">
    <citation type="submission" date="2016-10" db="EMBL/GenBank/DDBJ databases">
        <authorList>
            <person name="de Groot N.N."/>
        </authorList>
    </citation>
    <scope>NUCLEOTIDE SEQUENCE [LARGE SCALE GENOMIC DNA]</scope>
    <source>
        <strain evidence="7 8">DSM 22489</strain>
    </source>
</reference>
<dbReference type="PROSITE" id="PS50111">
    <property type="entry name" value="CHEMOTAXIS_TRANSDUC_2"/>
    <property type="match status" value="1"/>
</dbReference>
<dbReference type="Gene3D" id="1.20.120.1530">
    <property type="match status" value="3"/>
</dbReference>
<dbReference type="PANTHER" id="PTHR43531">
    <property type="entry name" value="PROTEIN ICFG"/>
    <property type="match status" value="1"/>
</dbReference>
<dbReference type="Pfam" id="PF13188">
    <property type="entry name" value="PAS_8"/>
    <property type="match status" value="1"/>
</dbReference>
<dbReference type="InterPro" id="IPR041395">
    <property type="entry name" value="McpB_HAMP_3rd"/>
</dbReference>
<dbReference type="CDD" id="cd17527">
    <property type="entry name" value="HAMP_II"/>
    <property type="match status" value="1"/>
</dbReference>
<evidence type="ECO:0000256" key="1">
    <source>
        <dbReference type="ARBA" id="ARBA00022500"/>
    </source>
</evidence>
<feature type="domain" description="HAMP" evidence="6">
    <location>
        <begin position="470"/>
        <end position="520"/>
    </location>
</feature>
<dbReference type="InterPro" id="IPR051310">
    <property type="entry name" value="MCP_chemotaxis"/>
</dbReference>
<dbReference type="InterPro" id="IPR035965">
    <property type="entry name" value="PAS-like_dom_sf"/>
</dbReference>
<dbReference type="GO" id="GO:0006935">
    <property type="term" value="P:chemotaxis"/>
    <property type="evidence" value="ECO:0007669"/>
    <property type="project" value="UniProtKB-KW"/>
</dbReference>
<dbReference type="SUPFAM" id="SSF55785">
    <property type="entry name" value="PYP-like sensor domain (PAS domain)"/>
    <property type="match status" value="1"/>
</dbReference>
<feature type="region of interest" description="Disordered" evidence="4">
    <location>
        <begin position="775"/>
        <end position="813"/>
    </location>
</feature>
<evidence type="ECO:0000259" key="6">
    <source>
        <dbReference type="PROSITE" id="PS50885"/>
    </source>
</evidence>
<evidence type="ECO:0000313" key="8">
    <source>
        <dbReference type="Proteomes" id="UP000236728"/>
    </source>
</evidence>
<dbReference type="CDD" id="cd17528">
    <property type="entry name" value="HAMP_III"/>
    <property type="match status" value="2"/>
</dbReference>
<dbReference type="InterPro" id="IPR004089">
    <property type="entry name" value="MCPsignal_dom"/>
</dbReference>
<dbReference type="CDD" id="cd06225">
    <property type="entry name" value="HAMP"/>
    <property type="match status" value="1"/>
</dbReference>
<name>A0A1H5ZKJ8_9BACT</name>
<keyword evidence="8" id="KW-1185">Reference proteome</keyword>
<dbReference type="SUPFAM" id="SSF58104">
    <property type="entry name" value="Methyl-accepting chemotaxis protein (MCP) signaling domain"/>
    <property type="match status" value="1"/>
</dbReference>
<dbReference type="Pfam" id="PF18575">
    <property type="entry name" value="HAMP_N3"/>
    <property type="match status" value="2"/>
</dbReference>
<protein>
    <submittedName>
        <fullName evidence="7">Methyl-accepting chemotaxis protein</fullName>
    </submittedName>
</protein>
<comment type="similarity">
    <text evidence="2">Belongs to the methyl-accepting chemotaxis (MCP) protein family.</text>
</comment>
<dbReference type="Proteomes" id="UP000236728">
    <property type="component" value="Unassembled WGS sequence"/>
</dbReference>
<dbReference type="Gene3D" id="3.30.450.20">
    <property type="entry name" value="PAS domain"/>
    <property type="match status" value="1"/>
</dbReference>
<dbReference type="Pfam" id="PF00672">
    <property type="entry name" value="HAMP"/>
    <property type="match status" value="1"/>
</dbReference>
<dbReference type="RefSeq" id="WP_103933582.1">
    <property type="nucleotide sequence ID" value="NZ_FNVA01000004.1"/>
</dbReference>